<sequence length="134" mass="15359">MTSISEQVIGTYPYAAQEKIKSLRSLVEQVATEQGFGEVKEEVKWGELSFTVKTGSPFRVAWKAKSPESYNLYFHCQTKLVDTFKVLFGKELQFEGNRAIVLKLEEHIPTKILYRCISIAMNYKNLKHLPLLGQ</sequence>
<evidence type="ECO:0000259" key="1">
    <source>
        <dbReference type="Pfam" id="PF08818"/>
    </source>
</evidence>
<dbReference type="InterPro" id="IPR014922">
    <property type="entry name" value="YdhG-like"/>
</dbReference>
<dbReference type="RefSeq" id="WP_099642490.1">
    <property type="nucleotide sequence ID" value="NZ_NKHF01000057.1"/>
</dbReference>
<reference evidence="3" key="1">
    <citation type="journal article" date="2019" name="Genome Announc.">
        <title>Draft Genome Sequence of Pseudoalteromonas piscicida Strain 36Y ROTHPW, an Hypersaline Seawater Isolate from the South Coast of Sonora, Mexico.</title>
        <authorList>
            <person name="Sanchez-Diaz R."/>
            <person name="Molina-Garza Z.J."/>
            <person name="Cruz-Suarez L.E."/>
            <person name="Selvin J."/>
            <person name="Kiran G.S."/>
            <person name="Ibarra-Gamez J.C."/>
            <person name="Gomez-Gil B."/>
            <person name="Galaviz-Silva L."/>
        </authorList>
    </citation>
    <scope>NUCLEOTIDE SEQUENCE [LARGE SCALE GENOMIC DNA]</scope>
    <source>
        <strain evidence="3">36Y_RITHPW</strain>
    </source>
</reference>
<dbReference type="AlphaFoldDB" id="A0A2A5JPK3"/>
<evidence type="ECO:0000313" key="2">
    <source>
        <dbReference type="EMBL" id="PCK31307.1"/>
    </source>
</evidence>
<dbReference type="Pfam" id="PF08818">
    <property type="entry name" value="DUF1801"/>
    <property type="match status" value="1"/>
</dbReference>
<dbReference type="Proteomes" id="UP000228621">
    <property type="component" value="Unassembled WGS sequence"/>
</dbReference>
<dbReference type="SUPFAM" id="SSF159888">
    <property type="entry name" value="YdhG-like"/>
    <property type="match status" value="1"/>
</dbReference>
<proteinExistence type="predicted"/>
<gene>
    <name evidence="2" type="ORF">CEX98_12965</name>
</gene>
<name>A0A2A5JPK3_PSEO7</name>
<organism evidence="2 3">
    <name type="scientific">Pseudoalteromonas piscicida</name>
    <dbReference type="NCBI Taxonomy" id="43662"/>
    <lineage>
        <taxon>Bacteria</taxon>
        <taxon>Pseudomonadati</taxon>
        <taxon>Pseudomonadota</taxon>
        <taxon>Gammaproteobacteria</taxon>
        <taxon>Alteromonadales</taxon>
        <taxon>Pseudoalteromonadaceae</taxon>
        <taxon>Pseudoalteromonas</taxon>
    </lineage>
</organism>
<protein>
    <recommendedName>
        <fullName evidence="1">YdhG-like domain-containing protein</fullName>
    </recommendedName>
</protein>
<evidence type="ECO:0000313" key="3">
    <source>
        <dbReference type="Proteomes" id="UP000228621"/>
    </source>
</evidence>
<accession>A0A2A5JPK3</accession>
<feature type="domain" description="YdhG-like" evidence="1">
    <location>
        <begin position="17"/>
        <end position="118"/>
    </location>
</feature>
<comment type="caution">
    <text evidence="2">The sequence shown here is derived from an EMBL/GenBank/DDBJ whole genome shotgun (WGS) entry which is preliminary data.</text>
</comment>
<dbReference type="EMBL" id="NKHF01000057">
    <property type="protein sequence ID" value="PCK31307.1"/>
    <property type="molecule type" value="Genomic_DNA"/>
</dbReference>
<keyword evidence="3" id="KW-1185">Reference proteome</keyword>
<dbReference type="OrthoDB" id="328972at2"/>